<keyword evidence="3 6" id="KW-0732">Signal</keyword>
<dbReference type="InterPro" id="IPR010583">
    <property type="entry name" value="MipA"/>
</dbReference>
<evidence type="ECO:0000313" key="7">
    <source>
        <dbReference type="EMBL" id="MDB6178045.1"/>
    </source>
</evidence>
<dbReference type="PANTHER" id="PTHR38776:SF1">
    <property type="entry name" value="MLTA-INTERACTING PROTEIN-RELATED"/>
    <property type="match status" value="1"/>
</dbReference>
<evidence type="ECO:0000256" key="1">
    <source>
        <dbReference type="ARBA" id="ARBA00004442"/>
    </source>
</evidence>
<evidence type="ECO:0000256" key="2">
    <source>
        <dbReference type="ARBA" id="ARBA00005722"/>
    </source>
</evidence>
<reference evidence="7" key="1">
    <citation type="submission" date="2022-12" db="EMBL/GenBank/DDBJ databases">
        <title>Paracoccus onchidii sp. nov., isolated from a marine invertebrate from the South China Sea.</title>
        <authorList>
            <person name="Xu S."/>
            <person name="Liu Z."/>
            <person name="Xu Y."/>
        </authorList>
    </citation>
    <scope>NUCLEOTIDE SEQUENCE</scope>
    <source>
        <strain evidence="7">Z330</strain>
    </source>
</reference>
<dbReference type="Pfam" id="PF06629">
    <property type="entry name" value="MipA"/>
    <property type="match status" value="1"/>
</dbReference>
<dbReference type="RefSeq" id="WP_271889165.1">
    <property type="nucleotide sequence ID" value="NZ_JAQBIE010000012.1"/>
</dbReference>
<accession>A0ABT4ZF93</accession>
<dbReference type="EMBL" id="JAQBIE010000012">
    <property type="protein sequence ID" value="MDB6178045.1"/>
    <property type="molecule type" value="Genomic_DNA"/>
</dbReference>
<feature type="chain" id="PRO_5046350689" evidence="6">
    <location>
        <begin position="18"/>
        <end position="249"/>
    </location>
</feature>
<organism evidence="7 8">
    <name type="scientific">Paracoccus onchidii</name>
    <dbReference type="NCBI Taxonomy" id="3017813"/>
    <lineage>
        <taxon>Bacteria</taxon>
        <taxon>Pseudomonadati</taxon>
        <taxon>Pseudomonadota</taxon>
        <taxon>Alphaproteobacteria</taxon>
        <taxon>Rhodobacterales</taxon>
        <taxon>Paracoccaceae</taxon>
        <taxon>Paracoccus</taxon>
    </lineage>
</organism>
<dbReference type="Proteomes" id="UP001165641">
    <property type="component" value="Unassembled WGS sequence"/>
</dbReference>
<keyword evidence="5" id="KW-0998">Cell outer membrane</keyword>
<proteinExistence type="inferred from homology"/>
<evidence type="ECO:0000256" key="5">
    <source>
        <dbReference type="ARBA" id="ARBA00023237"/>
    </source>
</evidence>
<comment type="similarity">
    <text evidence="2">Belongs to the MipA/OmpV family.</text>
</comment>
<keyword evidence="4" id="KW-0472">Membrane</keyword>
<protein>
    <submittedName>
        <fullName evidence="7">MipA/OmpV family protein</fullName>
    </submittedName>
</protein>
<feature type="signal peptide" evidence="6">
    <location>
        <begin position="1"/>
        <end position="17"/>
    </location>
</feature>
<keyword evidence="8" id="KW-1185">Reference proteome</keyword>
<dbReference type="PANTHER" id="PTHR38776">
    <property type="entry name" value="MLTA-INTERACTING PROTEIN-RELATED"/>
    <property type="match status" value="1"/>
</dbReference>
<evidence type="ECO:0000256" key="6">
    <source>
        <dbReference type="SAM" id="SignalP"/>
    </source>
</evidence>
<comment type="subcellular location">
    <subcellularLocation>
        <location evidence="1">Cell outer membrane</location>
    </subcellularLocation>
</comment>
<evidence type="ECO:0000256" key="4">
    <source>
        <dbReference type="ARBA" id="ARBA00023136"/>
    </source>
</evidence>
<gene>
    <name evidence="7" type="ORF">PAF17_11075</name>
</gene>
<evidence type="ECO:0000256" key="3">
    <source>
        <dbReference type="ARBA" id="ARBA00022729"/>
    </source>
</evidence>
<name>A0ABT4ZF93_9RHOB</name>
<comment type="caution">
    <text evidence="7">The sequence shown here is derived from an EMBL/GenBank/DDBJ whole genome shotgun (WGS) entry which is preliminary data.</text>
</comment>
<evidence type="ECO:0000313" key="8">
    <source>
        <dbReference type="Proteomes" id="UP001165641"/>
    </source>
</evidence>
<sequence>MWKYLAAFAVLASPVYAEEFDIPAIPGNGKFSFDVGLGFSAGPSYPGSDEMEFAPWIPLRNAGFGERGKAELDGFVFLPDFGYVGERDTSDEAALAGLDDIDRAYELGGRVNFGYGPLTSYVTSRLGFGGHDGVTGEVGFRYRTDINDRLSIWSGLEVEYGDSEFVGTYFGVSADEASRSSYGEYDAGSGFTKAAAKFSMRYSLNEITALQGEFEYGRLIGDAGDSPIVQDRDQPVIRLGITRNISLNF</sequence>